<dbReference type="SUPFAM" id="SSF49785">
    <property type="entry name" value="Galactose-binding domain-like"/>
    <property type="match status" value="1"/>
</dbReference>
<reference evidence="4" key="1">
    <citation type="submission" date="2021-02" db="EMBL/GenBank/DDBJ databases">
        <authorList>
            <person name="Dougan E. K."/>
            <person name="Rhodes N."/>
            <person name="Thang M."/>
            <person name="Chan C."/>
        </authorList>
    </citation>
    <scope>NUCLEOTIDE SEQUENCE</scope>
</reference>
<organism evidence="4 5">
    <name type="scientific">Symbiodinium necroappetens</name>
    <dbReference type="NCBI Taxonomy" id="1628268"/>
    <lineage>
        <taxon>Eukaryota</taxon>
        <taxon>Sar</taxon>
        <taxon>Alveolata</taxon>
        <taxon>Dinophyceae</taxon>
        <taxon>Suessiales</taxon>
        <taxon>Symbiodiniaceae</taxon>
        <taxon>Symbiodinium</taxon>
    </lineage>
</organism>
<evidence type="ECO:0000256" key="1">
    <source>
        <dbReference type="SAM" id="MobiDB-lite"/>
    </source>
</evidence>
<feature type="compositionally biased region" description="Acidic residues" evidence="1">
    <location>
        <begin position="334"/>
        <end position="346"/>
    </location>
</feature>
<feature type="region of interest" description="Disordered" evidence="1">
    <location>
        <begin position="1122"/>
        <end position="1158"/>
    </location>
</feature>
<name>A0A812MMP5_9DINO</name>
<accession>A0A812MMP5</accession>
<feature type="transmembrane region" description="Helical" evidence="2">
    <location>
        <begin position="929"/>
        <end position="955"/>
    </location>
</feature>
<comment type="caution">
    <text evidence="4">The sequence shown here is derived from an EMBL/GenBank/DDBJ whole genome shotgun (WGS) entry which is preliminary data.</text>
</comment>
<protein>
    <submittedName>
        <fullName evidence="4">Anapc10 protein</fullName>
    </submittedName>
</protein>
<keyword evidence="2" id="KW-0812">Transmembrane</keyword>
<dbReference type="OrthoDB" id="409273at2759"/>
<proteinExistence type="predicted"/>
<evidence type="ECO:0000256" key="2">
    <source>
        <dbReference type="SAM" id="Phobius"/>
    </source>
</evidence>
<feature type="transmembrane region" description="Helical" evidence="2">
    <location>
        <begin position="853"/>
        <end position="876"/>
    </location>
</feature>
<dbReference type="Gene3D" id="2.60.120.260">
    <property type="entry name" value="Galactose-binding domain-like"/>
    <property type="match status" value="1"/>
</dbReference>
<feature type="region of interest" description="Disordered" evidence="1">
    <location>
        <begin position="44"/>
        <end position="70"/>
    </location>
</feature>
<feature type="transmembrane region" description="Helical" evidence="2">
    <location>
        <begin position="888"/>
        <end position="908"/>
    </location>
</feature>
<feature type="compositionally biased region" description="Polar residues" evidence="1">
    <location>
        <begin position="1137"/>
        <end position="1146"/>
    </location>
</feature>
<dbReference type="Pfam" id="PF03256">
    <property type="entry name" value="ANAPC10"/>
    <property type="match status" value="1"/>
</dbReference>
<keyword evidence="2" id="KW-0472">Membrane</keyword>
<feature type="region of interest" description="Disordered" evidence="1">
    <location>
        <begin position="1"/>
        <end position="24"/>
    </location>
</feature>
<sequence length="1158" mass="129745">MGTFKKREAKMPQRHRLDTGCETPDGDCQIEVGGTREVQVCRGVRPRRRRRTPGSPERNSRLEGDKGMLGDPPCGGAGARMEAMPDVADIELDKPILDGEDDFEEENDETIDVDALKDAEEEIDPGTSTRRPGTLQVDHLLSFSCEMLYGNRLLLHFLRAFLAQGDQSKRLTPLACSPLKLLREWASGVGCDRGSVNQMSLARIVAKLSRCSQDVAIPSSLLDRLEKGHLRYVINQDLAFDEARKRNEQIRHAAEHAFIWMDANETLRKAVNAKMRHLRPTPSGPAVVAAIERREVESSKVLKELKKELLDRGRPEVEEMSDEPAAEGMAEPLEFSDDSDSVDEPPEPPVNQGGSGEVRARSRNLSRLLELALGWMLQAARHHGRSACVTDISEITDTVTTKIIEASKNAPMQSIEEPVTGKPRQEFKWNSLDQDWKEAFVAPLKKAIDVYADNDAIEPVPLEMPVPPEKVLPSGFRLANKSDDPALEKANLRARWVLAGKYATEAPTPIDLVRLTKEGFGLDESPRLQVELKLSPGTFVLHLNGKLCGVMAIHVDDLRMACAPNAWAITEKNRTVFHFGEWKDATKETVKFCGRWERQCPTTLKITVTMDGYAPKLKCQGQLNWMARQGRADLAYGISRIQQMADVRDPDTIKMLNQLVKKAREPYQLIYQRLLGTIADLVFLAVSDASCGSLPRGRSQGGMMILAANKEILEGESLVNCLLYHSAVLKRVVRSWWSTSRWSEILVLDSKTGYGALNSISNGEDKRLAVDVAMIKEAIFEEDSNRWVRWVAGLTIPADGLTKEYGNPVRDKVMKRGPWIVSSSKWGWCRVLEYFQLLTPQVSLIQLKPEAQFWTLLWGPFYVAISSGRAFLMVLFQHHGVKCSSYQVHAGCLRCPLFAIAVPARFLARMYYAMSYFPALEKEMGSTTFLLWMFLINTLTSLLYLAIMFCLFFIYDEPYYLLQSLRGYEARTPVCFTLDSLRDPDSSTDFWGVVTIPNRWYPLALTGLFTLINGRIMWEFLVALAIGYGYPKLRLERLLPSKTRVDRLEQKCRGQHRAVLQETRIRVFAAQAFGGTGNRLGEASGTEMQARMWALAASVCEESGQGPSEDFRDLGPEAAWSLSSAKPGVEQLRDGSTDTFWQSDGPQSGPEDLNSTPG</sequence>
<feature type="domain" description="DOC" evidence="3">
    <location>
        <begin position="1090"/>
        <end position="1158"/>
    </location>
</feature>
<evidence type="ECO:0000313" key="5">
    <source>
        <dbReference type="Proteomes" id="UP000601435"/>
    </source>
</evidence>
<evidence type="ECO:0000313" key="4">
    <source>
        <dbReference type="EMBL" id="CAE7267090.1"/>
    </source>
</evidence>
<feature type="region of interest" description="Disordered" evidence="1">
    <location>
        <begin position="311"/>
        <end position="361"/>
    </location>
</feature>
<feature type="compositionally biased region" description="Basic and acidic residues" evidence="1">
    <location>
        <begin position="58"/>
        <end position="68"/>
    </location>
</feature>
<keyword evidence="5" id="KW-1185">Reference proteome</keyword>
<dbReference type="InterPro" id="IPR008979">
    <property type="entry name" value="Galactose-bd-like_sf"/>
</dbReference>
<evidence type="ECO:0000259" key="3">
    <source>
        <dbReference type="PROSITE" id="PS51284"/>
    </source>
</evidence>
<dbReference type="PROSITE" id="PS51284">
    <property type="entry name" value="DOC"/>
    <property type="match status" value="1"/>
</dbReference>
<gene>
    <name evidence="4" type="primary">anapc10</name>
    <name evidence="4" type="ORF">SNEC2469_LOCUS6311</name>
</gene>
<dbReference type="AlphaFoldDB" id="A0A812MMP5"/>
<dbReference type="Proteomes" id="UP000601435">
    <property type="component" value="Unassembled WGS sequence"/>
</dbReference>
<feature type="compositionally biased region" description="Basic and acidic residues" evidence="1">
    <location>
        <begin position="1"/>
        <end position="19"/>
    </location>
</feature>
<dbReference type="InterPro" id="IPR004939">
    <property type="entry name" value="APC_su10/DOC_dom"/>
</dbReference>
<feature type="transmembrane region" description="Helical" evidence="2">
    <location>
        <begin position="1000"/>
        <end position="1030"/>
    </location>
</feature>
<dbReference type="EMBL" id="CAJNJA010011141">
    <property type="protein sequence ID" value="CAE7267090.1"/>
    <property type="molecule type" value="Genomic_DNA"/>
</dbReference>
<keyword evidence="2" id="KW-1133">Transmembrane helix</keyword>